<feature type="compositionally biased region" description="Basic and acidic residues" evidence="1">
    <location>
        <begin position="131"/>
        <end position="146"/>
    </location>
</feature>
<dbReference type="RefSeq" id="WP_011529531.1">
    <property type="nucleotide sequence ID" value="NC_008025.1"/>
</dbReference>
<accession>Q1J1E7</accession>
<name>Q1J1E7_DEIGD</name>
<dbReference type="STRING" id="319795.Dgeo_0384"/>
<protein>
    <submittedName>
        <fullName evidence="2">Uncharacterized protein</fullName>
    </submittedName>
</protein>
<reference evidence="2" key="1">
    <citation type="submission" date="2006-04" db="EMBL/GenBank/DDBJ databases">
        <title>Complete sequence of chromosome of Deinococcus geothermalis DSM 11300.</title>
        <authorList>
            <consortium name="US DOE Joint Genome Institute"/>
            <person name="Copeland A."/>
            <person name="Lucas S."/>
            <person name="Lapidus A."/>
            <person name="Barry K."/>
            <person name="Detter J.C."/>
            <person name="Glavina del Rio T."/>
            <person name="Hammon N."/>
            <person name="Israni S."/>
            <person name="Dalin E."/>
            <person name="Tice H."/>
            <person name="Pitluck S."/>
            <person name="Brettin T."/>
            <person name="Bruce D."/>
            <person name="Han C."/>
            <person name="Tapia R."/>
            <person name="Saunders E."/>
            <person name="Gilna P."/>
            <person name="Schmutz J."/>
            <person name="Larimer F."/>
            <person name="Land M."/>
            <person name="Hauser L."/>
            <person name="Kyrpides N."/>
            <person name="Kim E."/>
            <person name="Daly M.J."/>
            <person name="Fredrickson J.K."/>
            <person name="Makarova K.S."/>
            <person name="Gaidamakova E.K."/>
            <person name="Zhai M."/>
            <person name="Richardson P."/>
        </authorList>
    </citation>
    <scope>NUCLEOTIDE SEQUENCE</scope>
    <source>
        <strain evidence="2">DSM 11300</strain>
    </source>
</reference>
<dbReference type="Proteomes" id="UP000002431">
    <property type="component" value="Chromosome"/>
</dbReference>
<gene>
    <name evidence="2" type="ordered locus">Dgeo_0384</name>
</gene>
<evidence type="ECO:0000313" key="3">
    <source>
        <dbReference type="Proteomes" id="UP000002431"/>
    </source>
</evidence>
<dbReference type="AlphaFoldDB" id="Q1J1E7"/>
<dbReference type="HOGENOM" id="CLU_1774331_0_0_0"/>
<sequence>MLDNILNQMRRSAERVQRRGEELTQSTRLRLEVFGLSRELEGLYARLGRAYHAGADSEVLQGIQDEIRRVDEEISARERLIQELSHDAGHQPVSPNPTTQSSDDLTVPEKAIGEQGNGLDWASPGKASSHRNREPLDSERQRERER</sequence>
<feature type="compositionally biased region" description="Basic and acidic residues" evidence="1">
    <location>
        <begin position="78"/>
        <end position="89"/>
    </location>
</feature>
<proteinExistence type="predicted"/>
<dbReference type="EMBL" id="CP000359">
    <property type="protein sequence ID" value="ABF44687.1"/>
    <property type="molecule type" value="Genomic_DNA"/>
</dbReference>
<evidence type="ECO:0000256" key="1">
    <source>
        <dbReference type="SAM" id="MobiDB-lite"/>
    </source>
</evidence>
<dbReference type="KEGG" id="dge:Dgeo_0384"/>
<evidence type="ECO:0000313" key="2">
    <source>
        <dbReference type="EMBL" id="ABF44687.1"/>
    </source>
</evidence>
<feature type="region of interest" description="Disordered" evidence="1">
    <location>
        <begin position="78"/>
        <end position="146"/>
    </location>
</feature>
<keyword evidence="3" id="KW-1185">Reference proteome</keyword>
<organism evidence="2 3">
    <name type="scientific">Deinococcus geothermalis (strain DSM 11300 / CIP 105573 / AG-3a)</name>
    <dbReference type="NCBI Taxonomy" id="319795"/>
    <lineage>
        <taxon>Bacteria</taxon>
        <taxon>Thermotogati</taxon>
        <taxon>Deinococcota</taxon>
        <taxon>Deinococci</taxon>
        <taxon>Deinococcales</taxon>
        <taxon>Deinococcaceae</taxon>
        <taxon>Deinococcus</taxon>
    </lineage>
</organism>